<dbReference type="GO" id="GO:0005789">
    <property type="term" value="C:endoplasmic reticulum membrane"/>
    <property type="evidence" value="ECO:0007669"/>
    <property type="project" value="TreeGrafter"/>
</dbReference>
<keyword evidence="9" id="KW-0443">Lipid metabolism</keyword>
<evidence type="ECO:0000313" key="16">
    <source>
        <dbReference type="Proteomes" id="UP001329430"/>
    </source>
</evidence>
<keyword evidence="10 13" id="KW-0472">Membrane</keyword>
<dbReference type="CDD" id="cd03505">
    <property type="entry name" value="Delta9-FADS-like"/>
    <property type="match status" value="1"/>
</dbReference>
<comment type="subcellular location">
    <subcellularLocation>
        <location evidence="1">Membrane</location>
        <topology evidence="1">Multi-pass membrane protein</topology>
    </subcellularLocation>
</comment>
<feature type="transmembrane region" description="Helical" evidence="13">
    <location>
        <begin position="32"/>
        <end position="52"/>
    </location>
</feature>
<keyword evidence="7 12" id="KW-0560">Oxidoreductase</keyword>
<dbReference type="Pfam" id="PF00487">
    <property type="entry name" value="FA_desaturase"/>
    <property type="match status" value="1"/>
</dbReference>
<organism evidence="15 16">
    <name type="scientific">Pyrocoelia pectoralis</name>
    <dbReference type="NCBI Taxonomy" id="417401"/>
    <lineage>
        <taxon>Eukaryota</taxon>
        <taxon>Metazoa</taxon>
        <taxon>Ecdysozoa</taxon>
        <taxon>Arthropoda</taxon>
        <taxon>Hexapoda</taxon>
        <taxon>Insecta</taxon>
        <taxon>Pterygota</taxon>
        <taxon>Neoptera</taxon>
        <taxon>Endopterygota</taxon>
        <taxon>Coleoptera</taxon>
        <taxon>Polyphaga</taxon>
        <taxon>Elateriformia</taxon>
        <taxon>Elateroidea</taxon>
        <taxon>Lampyridae</taxon>
        <taxon>Lampyrinae</taxon>
        <taxon>Pyrocoelia</taxon>
    </lineage>
</organism>
<gene>
    <name evidence="15" type="ORF">RI129_001570</name>
</gene>
<dbReference type="GO" id="GO:0005506">
    <property type="term" value="F:iron ion binding"/>
    <property type="evidence" value="ECO:0007669"/>
    <property type="project" value="TreeGrafter"/>
</dbReference>
<evidence type="ECO:0000259" key="14">
    <source>
        <dbReference type="Pfam" id="PF00487"/>
    </source>
</evidence>
<keyword evidence="16" id="KW-1185">Reference proteome</keyword>
<accession>A0AAN7ZXF8</accession>
<evidence type="ECO:0000256" key="9">
    <source>
        <dbReference type="ARBA" id="ARBA00023098"/>
    </source>
</evidence>
<dbReference type="GO" id="GO:0006636">
    <property type="term" value="P:unsaturated fatty acid biosynthetic process"/>
    <property type="evidence" value="ECO:0007669"/>
    <property type="project" value="TreeGrafter"/>
</dbReference>
<dbReference type="PANTHER" id="PTHR11351">
    <property type="entry name" value="ACYL-COA DESATURASE"/>
    <property type="match status" value="1"/>
</dbReference>
<dbReference type="PRINTS" id="PR00075">
    <property type="entry name" value="FACDDSATRASE"/>
</dbReference>
<protein>
    <recommendedName>
        <fullName evidence="14">Fatty acid desaturase domain-containing protein</fullName>
    </recommendedName>
</protein>
<keyword evidence="6 13" id="KW-1133">Transmembrane helix</keyword>
<keyword evidence="5" id="KW-0276">Fatty acid metabolism</keyword>
<dbReference type="GO" id="GO:0004768">
    <property type="term" value="F:stearoyl-CoA 9-desaturase activity"/>
    <property type="evidence" value="ECO:0007669"/>
    <property type="project" value="TreeGrafter"/>
</dbReference>
<evidence type="ECO:0000256" key="13">
    <source>
        <dbReference type="SAM" id="Phobius"/>
    </source>
</evidence>
<evidence type="ECO:0000256" key="12">
    <source>
        <dbReference type="RuleBase" id="RU000581"/>
    </source>
</evidence>
<evidence type="ECO:0000256" key="2">
    <source>
        <dbReference type="ARBA" id="ARBA00009295"/>
    </source>
</evidence>
<keyword evidence="8" id="KW-0408">Iron</keyword>
<evidence type="ECO:0000256" key="6">
    <source>
        <dbReference type="ARBA" id="ARBA00022989"/>
    </source>
</evidence>
<evidence type="ECO:0000256" key="3">
    <source>
        <dbReference type="ARBA" id="ARBA00022516"/>
    </source>
</evidence>
<keyword evidence="4 12" id="KW-0812">Transmembrane</keyword>
<evidence type="ECO:0000256" key="7">
    <source>
        <dbReference type="ARBA" id="ARBA00023002"/>
    </source>
</evidence>
<evidence type="ECO:0000256" key="11">
    <source>
        <dbReference type="ARBA" id="ARBA00023160"/>
    </source>
</evidence>
<evidence type="ECO:0000256" key="10">
    <source>
        <dbReference type="ARBA" id="ARBA00023136"/>
    </source>
</evidence>
<proteinExistence type="inferred from homology"/>
<comment type="caution">
    <text evidence="15">The sequence shown here is derived from an EMBL/GenBank/DDBJ whole genome shotgun (WGS) entry which is preliminary data.</text>
</comment>
<dbReference type="EMBL" id="JAVRBK010000001">
    <property type="protein sequence ID" value="KAK5650541.1"/>
    <property type="molecule type" value="Genomic_DNA"/>
</dbReference>
<reference evidence="15 16" key="1">
    <citation type="journal article" date="2024" name="Insects">
        <title>An Improved Chromosome-Level Genome Assembly of the Firefly Pyrocoelia pectoralis.</title>
        <authorList>
            <person name="Fu X."/>
            <person name="Meyer-Rochow V.B."/>
            <person name="Ballantyne L."/>
            <person name="Zhu X."/>
        </authorList>
    </citation>
    <scope>NUCLEOTIDE SEQUENCE [LARGE SCALE GENOMIC DNA]</scope>
    <source>
        <strain evidence="15">XCY_ONT2</strain>
    </source>
</reference>
<evidence type="ECO:0000256" key="8">
    <source>
        <dbReference type="ARBA" id="ARBA00023004"/>
    </source>
</evidence>
<keyword evidence="11 12" id="KW-0275">Fatty acid biosynthesis</keyword>
<keyword evidence="3 12" id="KW-0444">Lipid biosynthesis</keyword>
<evidence type="ECO:0000313" key="15">
    <source>
        <dbReference type="EMBL" id="KAK5650541.1"/>
    </source>
</evidence>
<feature type="domain" description="Fatty acid desaturase" evidence="14">
    <location>
        <begin position="60"/>
        <end position="261"/>
    </location>
</feature>
<feature type="transmembrane region" description="Helical" evidence="13">
    <location>
        <begin position="168"/>
        <end position="188"/>
    </location>
</feature>
<dbReference type="InterPro" id="IPR005804">
    <property type="entry name" value="FA_desaturase_dom"/>
</dbReference>
<comment type="similarity">
    <text evidence="2 12">Belongs to the fatty acid desaturase type 1 family.</text>
</comment>
<feature type="transmembrane region" description="Helical" evidence="13">
    <location>
        <begin position="64"/>
        <end position="85"/>
    </location>
</feature>
<comment type="domain">
    <text evidence="12">The histidine box domains are involved in binding the catalytic metal ions.</text>
</comment>
<sequence length="349" mass="40454">MTTWSSISRSVDPEIAEAQPISKSTRPHTWKIVWRNVLIMALIYAGGLYGLYLFLFVSSWKTCIWTYVYGTISLQGVTAGTHRLWSHKAFKAKLPLKIILMICQTMAFQAHHKFSDTDADPHNAKRGFFFSHVGFLMVAKHEDVLSKRKTICMSDLESDAVVEFQKKYYGILVVFLCYLLPAAVPWYFWNETVWVSWFTAVMLRHCVSLNVTYSVNSFAHLWGSKPYDKCIYPSDNILVTLASYGEGWHNYHHVFPWDYKTSEFGNYPLNQTTMVIDFFAKIGWAYDLKTVSHKMIEERSKRTGDGTKYSHQDHSIWGWGDSDMTIEEVEDVKKYNKMKDNINESSDSQ</sequence>
<name>A0AAN7ZXF8_9COLE</name>
<comment type="cofactor">
    <cofactor evidence="12">
        <name>Fe(2+)</name>
        <dbReference type="ChEBI" id="CHEBI:29033"/>
    </cofactor>
</comment>
<dbReference type="InterPro" id="IPR015876">
    <property type="entry name" value="Acyl-CoA_DS"/>
</dbReference>
<evidence type="ECO:0000256" key="1">
    <source>
        <dbReference type="ARBA" id="ARBA00004141"/>
    </source>
</evidence>
<evidence type="ECO:0000256" key="4">
    <source>
        <dbReference type="ARBA" id="ARBA00022692"/>
    </source>
</evidence>
<dbReference type="AlphaFoldDB" id="A0AAN7ZXF8"/>
<dbReference type="PANTHER" id="PTHR11351:SF98">
    <property type="entry name" value="RE43130P"/>
    <property type="match status" value="1"/>
</dbReference>
<evidence type="ECO:0000256" key="5">
    <source>
        <dbReference type="ARBA" id="ARBA00022832"/>
    </source>
</evidence>
<dbReference type="Proteomes" id="UP001329430">
    <property type="component" value="Chromosome 1"/>
</dbReference>